<reference evidence="1 2" key="1">
    <citation type="submission" date="2024-03" db="EMBL/GenBank/DDBJ databases">
        <title>Novel species of the genus Variovorax.</title>
        <authorList>
            <person name="Liu Q."/>
            <person name="Xin Y.-H."/>
        </authorList>
    </citation>
    <scope>NUCLEOTIDE SEQUENCE [LARGE SCALE GENOMIC DNA]</scope>
    <source>
        <strain evidence="1 2">KACC 18901</strain>
    </source>
</reference>
<dbReference type="Proteomes" id="UP001367030">
    <property type="component" value="Unassembled WGS sequence"/>
</dbReference>
<evidence type="ECO:0000313" key="2">
    <source>
        <dbReference type="Proteomes" id="UP001367030"/>
    </source>
</evidence>
<name>A0ABU8XLC0_9BURK</name>
<sequence length="87" mass="9602">MMPAIFVLDVPEFLPLVEHARTIDSLKVSGPKLGYFRLDGATHIRLNRKALGFKPAVWHGALTGGLIGHVEHFDNDNLVICNERPAS</sequence>
<dbReference type="EMBL" id="JBBKZS010000043">
    <property type="protein sequence ID" value="MEJ8859910.1"/>
    <property type="molecule type" value="Genomic_DNA"/>
</dbReference>
<proteinExistence type="predicted"/>
<accession>A0ABU8XLC0</accession>
<comment type="caution">
    <text evidence="1">The sequence shown here is derived from an EMBL/GenBank/DDBJ whole genome shotgun (WGS) entry which is preliminary data.</text>
</comment>
<gene>
    <name evidence="1" type="ORF">WKW79_35545</name>
</gene>
<dbReference type="RefSeq" id="WP_340339943.1">
    <property type="nucleotide sequence ID" value="NZ_JBBKZS010000043.1"/>
</dbReference>
<keyword evidence="2" id="KW-1185">Reference proteome</keyword>
<protein>
    <submittedName>
        <fullName evidence="1">Uncharacterized protein</fullName>
    </submittedName>
</protein>
<evidence type="ECO:0000313" key="1">
    <source>
        <dbReference type="EMBL" id="MEJ8859910.1"/>
    </source>
</evidence>
<organism evidence="1 2">
    <name type="scientific">Variovorax robiniae</name>
    <dbReference type="NCBI Taxonomy" id="1836199"/>
    <lineage>
        <taxon>Bacteria</taxon>
        <taxon>Pseudomonadati</taxon>
        <taxon>Pseudomonadota</taxon>
        <taxon>Betaproteobacteria</taxon>
        <taxon>Burkholderiales</taxon>
        <taxon>Comamonadaceae</taxon>
        <taxon>Variovorax</taxon>
    </lineage>
</organism>